<protein>
    <recommendedName>
        <fullName evidence="1">PiggyBac transposable element-derived protein domain-containing protein</fullName>
    </recommendedName>
</protein>
<dbReference type="Proteomes" id="UP000792457">
    <property type="component" value="Unassembled WGS sequence"/>
</dbReference>
<dbReference type="Pfam" id="PF13843">
    <property type="entry name" value="DDE_Tnp_1_7"/>
    <property type="match status" value="1"/>
</dbReference>
<feature type="domain" description="PiggyBac transposable element-derived protein" evidence="1">
    <location>
        <begin position="13"/>
        <end position="165"/>
    </location>
</feature>
<organism evidence="2 3">
    <name type="scientific">Ladona fulva</name>
    <name type="common">Scarce chaser dragonfly</name>
    <name type="synonym">Libellula fulva</name>
    <dbReference type="NCBI Taxonomy" id="123851"/>
    <lineage>
        <taxon>Eukaryota</taxon>
        <taxon>Metazoa</taxon>
        <taxon>Ecdysozoa</taxon>
        <taxon>Arthropoda</taxon>
        <taxon>Hexapoda</taxon>
        <taxon>Insecta</taxon>
        <taxon>Pterygota</taxon>
        <taxon>Palaeoptera</taxon>
        <taxon>Odonata</taxon>
        <taxon>Epiprocta</taxon>
        <taxon>Anisoptera</taxon>
        <taxon>Libelluloidea</taxon>
        <taxon>Libellulidae</taxon>
        <taxon>Ladona</taxon>
    </lineage>
</organism>
<keyword evidence="3" id="KW-1185">Reference proteome</keyword>
<gene>
    <name evidence="2" type="ORF">J437_LFUL009720</name>
</gene>
<evidence type="ECO:0000313" key="2">
    <source>
        <dbReference type="EMBL" id="KAG8229131.1"/>
    </source>
</evidence>
<dbReference type="AlphaFoldDB" id="A0A8K0P0N8"/>
<evidence type="ECO:0000259" key="1">
    <source>
        <dbReference type="Pfam" id="PF13843"/>
    </source>
</evidence>
<proteinExistence type="predicted"/>
<comment type="caution">
    <text evidence="2">The sequence shown here is derived from an EMBL/GenBank/DDBJ whole genome shotgun (WGS) entry which is preliminary data.</text>
</comment>
<accession>A0A8K0P0N8</accession>
<dbReference type="PANTHER" id="PTHR46599">
    <property type="entry name" value="PIGGYBAC TRANSPOSABLE ELEMENT-DERIVED PROTEIN 4"/>
    <property type="match status" value="1"/>
</dbReference>
<reference evidence="2" key="2">
    <citation type="submission" date="2017-10" db="EMBL/GenBank/DDBJ databases">
        <title>Ladona fulva Genome sequencing and assembly.</title>
        <authorList>
            <person name="Murali S."/>
            <person name="Richards S."/>
            <person name="Bandaranaike D."/>
            <person name="Bellair M."/>
            <person name="Blankenburg K."/>
            <person name="Chao H."/>
            <person name="Dinh H."/>
            <person name="Doddapaneni H."/>
            <person name="Dugan-Rocha S."/>
            <person name="Elkadiri S."/>
            <person name="Gnanaolivu R."/>
            <person name="Hernandez B."/>
            <person name="Skinner E."/>
            <person name="Javaid M."/>
            <person name="Lee S."/>
            <person name="Li M."/>
            <person name="Ming W."/>
            <person name="Munidasa M."/>
            <person name="Muniz J."/>
            <person name="Nguyen L."/>
            <person name="Hughes D."/>
            <person name="Osuji N."/>
            <person name="Pu L.-L."/>
            <person name="Puazo M."/>
            <person name="Qu C."/>
            <person name="Quiroz J."/>
            <person name="Raj R."/>
            <person name="Weissenberger G."/>
            <person name="Xin Y."/>
            <person name="Zou X."/>
            <person name="Han Y."/>
            <person name="Worley K."/>
            <person name="Muzny D."/>
            <person name="Gibbs R."/>
        </authorList>
    </citation>
    <scope>NUCLEOTIDE SEQUENCE</scope>
    <source>
        <strain evidence="2">Sampled in the wild</strain>
    </source>
</reference>
<sequence length="179" mass="21008">MSHRIIVKKFGSDNDEYDPEMHPNPKINKIWPKLEEKFKKLYTPERDITIDESLLLSKGRHQFNPQKRARFGIKTFIISESRSGYLWSTIIYSGKGTLFDDEFKDKPMSSQAVMTLMKPLLDKGYCLIMENFYMSPEFTEWLISHSSNTYGTLRRTRRGIPKELETIHSCSFILQITTN</sequence>
<name>A0A8K0P0N8_LADFU</name>
<dbReference type="InterPro" id="IPR029526">
    <property type="entry name" value="PGBD"/>
</dbReference>
<evidence type="ECO:0000313" key="3">
    <source>
        <dbReference type="Proteomes" id="UP000792457"/>
    </source>
</evidence>
<reference evidence="2" key="1">
    <citation type="submission" date="2013-04" db="EMBL/GenBank/DDBJ databases">
        <authorList>
            <person name="Qu J."/>
            <person name="Murali S.C."/>
            <person name="Bandaranaike D."/>
            <person name="Bellair M."/>
            <person name="Blankenburg K."/>
            <person name="Chao H."/>
            <person name="Dinh H."/>
            <person name="Doddapaneni H."/>
            <person name="Downs B."/>
            <person name="Dugan-Rocha S."/>
            <person name="Elkadiri S."/>
            <person name="Gnanaolivu R.D."/>
            <person name="Hernandez B."/>
            <person name="Javaid M."/>
            <person name="Jayaseelan J.C."/>
            <person name="Lee S."/>
            <person name="Li M."/>
            <person name="Ming W."/>
            <person name="Munidasa M."/>
            <person name="Muniz J."/>
            <person name="Nguyen L."/>
            <person name="Ongeri F."/>
            <person name="Osuji N."/>
            <person name="Pu L.-L."/>
            <person name="Puazo M."/>
            <person name="Qu C."/>
            <person name="Quiroz J."/>
            <person name="Raj R."/>
            <person name="Weissenberger G."/>
            <person name="Xin Y."/>
            <person name="Zou X."/>
            <person name="Han Y."/>
            <person name="Richards S."/>
            <person name="Worley K."/>
            <person name="Muzny D."/>
            <person name="Gibbs R."/>
        </authorList>
    </citation>
    <scope>NUCLEOTIDE SEQUENCE</scope>
    <source>
        <strain evidence="2">Sampled in the wild</strain>
    </source>
</reference>
<dbReference type="OrthoDB" id="75807at2759"/>
<dbReference type="EMBL" id="KZ308412">
    <property type="protein sequence ID" value="KAG8229131.1"/>
    <property type="molecule type" value="Genomic_DNA"/>
</dbReference>
<dbReference type="PANTHER" id="PTHR46599:SF3">
    <property type="entry name" value="PIGGYBAC TRANSPOSABLE ELEMENT-DERIVED PROTEIN 4"/>
    <property type="match status" value="1"/>
</dbReference>